<dbReference type="OrthoDB" id="1014513at2"/>
<organism evidence="2 3">
    <name type="scientific">Deminuibacter soli</name>
    <dbReference type="NCBI Taxonomy" id="2291815"/>
    <lineage>
        <taxon>Bacteria</taxon>
        <taxon>Pseudomonadati</taxon>
        <taxon>Bacteroidota</taxon>
        <taxon>Chitinophagia</taxon>
        <taxon>Chitinophagales</taxon>
        <taxon>Chitinophagaceae</taxon>
        <taxon>Deminuibacter</taxon>
    </lineage>
</organism>
<evidence type="ECO:0000313" key="2">
    <source>
        <dbReference type="EMBL" id="RFM28639.1"/>
    </source>
</evidence>
<dbReference type="Pfam" id="PF10988">
    <property type="entry name" value="DUF2807"/>
    <property type="match status" value="1"/>
</dbReference>
<evidence type="ECO:0000313" key="3">
    <source>
        <dbReference type="Proteomes" id="UP000261284"/>
    </source>
</evidence>
<dbReference type="RefSeq" id="WP_116846629.1">
    <property type="nucleotide sequence ID" value="NZ_QTJU01000002.1"/>
</dbReference>
<protein>
    <submittedName>
        <fullName evidence="2">DUF2807 domain-containing protein</fullName>
    </submittedName>
</protein>
<keyword evidence="3" id="KW-1185">Reference proteome</keyword>
<evidence type="ECO:0000259" key="1">
    <source>
        <dbReference type="Pfam" id="PF10988"/>
    </source>
</evidence>
<gene>
    <name evidence="2" type="ORF">DXN05_07545</name>
</gene>
<dbReference type="PANTHER" id="PTHR39200">
    <property type="entry name" value="HYPOTHETICAL EXPORTED PROTEIN"/>
    <property type="match status" value="1"/>
</dbReference>
<name>A0A3E1NL23_9BACT</name>
<proteinExistence type="predicted"/>
<dbReference type="AlphaFoldDB" id="A0A3E1NL23"/>
<dbReference type="PROSITE" id="PS51257">
    <property type="entry name" value="PROKAR_LIPOPROTEIN"/>
    <property type="match status" value="1"/>
</dbReference>
<dbReference type="InterPro" id="IPR021255">
    <property type="entry name" value="DUF2807"/>
</dbReference>
<sequence length="242" mass="25456">MNKLLLLACAAGFAFGSCRGFDQRQVKGNGNVTSETRTITSANDIEIYGDFTVDIIPDPSTTSLTLDADANLLPYIETGMDNGHLVIKTKEHTWLRPAGKMHVTIHTPKLESVDISGSTIVTGKGKFSGGNKLELDISGDGKINLEVNTPKVSGTISGSGDMNIAGETQNLDVDISGSGNFWGENLKSEDAKIEITGSGDAKVFADVQLKAGITGSGKILYRGNGNVSSEITGSGTVKKMEN</sequence>
<reference evidence="2 3" key="1">
    <citation type="submission" date="2018-08" db="EMBL/GenBank/DDBJ databases">
        <title>Chitinophagaceae sp. K23C18032701, a novel bacterium isolated from forest soil.</title>
        <authorList>
            <person name="Wang C."/>
        </authorList>
    </citation>
    <scope>NUCLEOTIDE SEQUENCE [LARGE SCALE GENOMIC DNA]</scope>
    <source>
        <strain evidence="2 3">K23C18032701</strain>
    </source>
</reference>
<dbReference type="PANTHER" id="PTHR39200:SF1">
    <property type="entry name" value="AUTO-TRANSPORTER ADHESIN HEAD GIN DOMAIN-CONTAINING PROTEIN-RELATED"/>
    <property type="match status" value="1"/>
</dbReference>
<dbReference type="EMBL" id="QTJU01000002">
    <property type="protein sequence ID" value="RFM28639.1"/>
    <property type="molecule type" value="Genomic_DNA"/>
</dbReference>
<accession>A0A3E1NL23</accession>
<feature type="domain" description="Putative auto-transporter adhesin head GIN" evidence="1">
    <location>
        <begin position="44"/>
        <end position="224"/>
    </location>
</feature>
<dbReference type="Proteomes" id="UP000261284">
    <property type="component" value="Unassembled WGS sequence"/>
</dbReference>
<comment type="caution">
    <text evidence="2">The sequence shown here is derived from an EMBL/GenBank/DDBJ whole genome shotgun (WGS) entry which is preliminary data.</text>
</comment>
<dbReference type="Gene3D" id="2.160.20.120">
    <property type="match status" value="1"/>
</dbReference>